<evidence type="ECO:0000259" key="2">
    <source>
        <dbReference type="PROSITE" id="PS50983"/>
    </source>
</evidence>
<dbReference type="OrthoDB" id="9787830at2"/>
<dbReference type="InterPro" id="IPR050902">
    <property type="entry name" value="ABC_Transporter_SBP"/>
</dbReference>
<dbReference type="Pfam" id="PF01497">
    <property type="entry name" value="Peripla_BP_2"/>
    <property type="match status" value="1"/>
</dbReference>
<dbReference type="Gene3D" id="3.40.50.1980">
    <property type="entry name" value="Nitrogenase molybdenum iron protein domain"/>
    <property type="match status" value="2"/>
</dbReference>
<comment type="similarity">
    <text evidence="1">Belongs to the bacterial solute-binding protein 8 family.</text>
</comment>
<accession>A0A415E510</accession>
<dbReference type="AlphaFoldDB" id="A0A415E510"/>
<name>A0A415E510_9FIRM</name>
<protein>
    <submittedName>
        <fullName evidence="3">ABC transporter substrate-binding protein</fullName>
    </submittedName>
</protein>
<dbReference type="GO" id="GO:0071281">
    <property type="term" value="P:cellular response to iron ion"/>
    <property type="evidence" value="ECO:0007669"/>
    <property type="project" value="TreeGrafter"/>
</dbReference>
<organism evidence="3 4">
    <name type="scientific">Emergencia timonensis</name>
    <dbReference type="NCBI Taxonomy" id="1776384"/>
    <lineage>
        <taxon>Bacteria</taxon>
        <taxon>Bacillati</taxon>
        <taxon>Bacillota</taxon>
        <taxon>Clostridia</taxon>
        <taxon>Peptostreptococcales</taxon>
        <taxon>Anaerovoracaceae</taxon>
        <taxon>Emergencia</taxon>
    </lineage>
</organism>
<dbReference type="InterPro" id="IPR002491">
    <property type="entry name" value="ABC_transptr_periplasmic_BD"/>
</dbReference>
<dbReference type="STRING" id="1776384.GCA_900086585_03595"/>
<proteinExistence type="inferred from homology"/>
<evidence type="ECO:0000256" key="1">
    <source>
        <dbReference type="ARBA" id="ARBA00008814"/>
    </source>
</evidence>
<dbReference type="SUPFAM" id="SSF53807">
    <property type="entry name" value="Helical backbone' metal receptor"/>
    <property type="match status" value="1"/>
</dbReference>
<comment type="caution">
    <text evidence="3">The sequence shown here is derived from an EMBL/GenBank/DDBJ whole genome shotgun (WGS) entry which is preliminary data.</text>
</comment>
<dbReference type="Proteomes" id="UP000284841">
    <property type="component" value="Unassembled WGS sequence"/>
</dbReference>
<feature type="domain" description="Fe/B12 periplasmic-binding" evidence="2">
    <location>
        <begin position="27"/>
        <end position="284"/>
    </location>
</feature>
<dbReference type="PANTHER" id="PTHR30535">
    <property type="entry name" value="VITAMIN B12-BINDING PROTEIN"/>
    <property type="match status" value="1"/>
</dbReference>
<reference evidence="3 4" key="1">
    <citation type="submission" date="2018-08" db="EMBL/GenBank/DDBJ databases">
        <title>A genome reference for cultivated species of the human gut microbiota.</title>
        <authorList>
            <person name="Zou Y."/>
            <person name="Xue W."/>
            <person name="Luo G."/>
        </authorList>
    </citation>
    <scope>NUCLEOTIDE SEQUENCE [LARGE SCALE GENOMIC DNA]</scope>
    <source>
        <strain evidence="3 4">AM07-24</strain>
    </source>
</reference>
<keyword evidence="4" id="KW-1185">Reference proteome</keyword>
<dbReference type="Gene3D" id="1.20.58.2180">
    <property type="match status" value="1"/>
</dbReference>
<dbReference type="PANTHER" id="PTHR30535:SF34">
    <property type="entry name" value="MOLYBDATE-BINDING PROTEIN MOLA"/>
    <property type="match status" value="1"/>
</dbReference>
<dbReference type="PROSITE" id="PS50983">
    <property type="entry name" value="FE_B12_PBP"/>
    <property type="match status" value="1"/>
</dbReference>
<gene>
    <name evidence="3" type="ORF">DW099_06345</name>
</gene>
<evidence type="ECO:0000313" key="4">
    <source>
        <dbReference type="Proteomes" id="UP000284841"/>
    </source>
</evidence>
<dbReference type="EMBL" id="QRMS01000002">
    <property type="protein sequence ID" value="RHJ88732.1"/>
    <property type="molecule type" value="Genomic_DNA"/>
</dbReference>
<sequence length="314" mass="34490">MKSTEWERIIVTDQAGRDVTISERPQRIASGYYISTSLLLALGCQNRLVGIEAKAEERNIYALAAPEIIDLPNMGSAKDFNLEACIALKPDLVILPKKLQEPAKALEELGISVLLINPESDALLQEAIRLLGSAVGEEEKSEALLECYEETNEKLAASIKNADTPSIYLAGNSDMLRTCPGGMYQNTLIKSAGGRNVAEAIEGDSWAGISYEQLLNWNPDYIIIAAEASYTAEDLRSVPELANLKAVKENHVLTMPSDFEAWDAPAPSGILGKLWLLAALHPEAYSLEEFQEDVSDFYDRFYGFTVDKELLTVS</sequence>
<evidence type="ECO:0000313" key="3">
    <source>
        <dbReference type="EMBL" id="RHJ88732.1"/>
    </source>
</evidence>